<dbReference type="PANTHER" id="PTHR37746">
    <property type="entry name" value="TRANSMEMBRANE PROTEIN"/>
    <property type="match status" value="1"/>
</dbReference>
<dbReference type="PANTHER" id="PTHR37746:SF1">
    <property type="entry name" value="TRANSMEMBRANE PROTEIN"/>
    <property type="match status" value="1"/>
</dbReference>
<feature type="region of interest" description="Disordered" evidence="1">
    <location>
        <begin position="141"/>
        <end position="215"/>
    </location>
</feature>
<proteinExistence type="predicted"/>
<keyword evidence="3" id="KW-1185">Reference proteome</keyword>
<dbReference type="EMBL" id="CP136893">
    <property type="protein sequence ID" value="WOL04876.1"/>
    <property type="molecule type" value="Genomic_DNA"/>
</dbReference>
<evidence type="ECO:0000256" key="1">
    <source>
        <dbReference type="SAM" id="MobiDB-lite"/>
    </source>
</evidence>
<reference evidence="2 3" key="1">
    <citation type="submission" date="2023-10" db="EMBL/GenBank/DDBJ databases">
        <title>Chromosome-scale genome assembly provides insights into flower coloration mechanisms of Canna indica.</title>
        <authorList>
            <person name="Li C."/>
        </authorList>
    </citation>
    <scope>NUCLEOTIDE SEQUENCE [LARGE SCALE GENOMIC DNA]</scope>
    <source>
        <tissue evidence="2">Flower</tissue>
    </source>
</reference>
<sequence length="236" mass="25810">MEPAKSDESPALLMELSIQTIRFLSRSILLLSTLSDHPLFATLAATSLLVALYLPRALLPFLLSPVPISTFLLLAALLRVGSSQSESPAFSAASGGEEEITNTEAKVEFSGYNQNVAFCDSNYIDYVRRSGPLEIIYEEYEGDEEDECGSGGSQEYPRWRQNADLGSGRTDSLRFSSTDSESESDSSSSATSEVKGSSSPEEIRLPWEEDEEGDDMIEILLDEEDNLIEIDISGGR</sequence>
<protein>
    <submittedName>
        <fullName evidence="2">Uncharacterized protein</fullName>
    </submittedName>
</protein>
<gene>
    <name evidence="2" type="ORF">Cni_G13598</name>
</gene>
<organism evidence="2 3">
    <name type="scientific">Canna indica</name>
    <name type="common">Indian-shot</name>
    <dbReference type="NCBI Taxonomy" id="4628"/>
    <lineage>
        <taxon>Eukaryota</taxon>
        <taxon>Viridiplantae</taxon>
        <taxon>Streptophyta</taxon>
        <taxon>Embryophyta</taxon>
        <taxon>Tracheophyta</taxon>
        <taxon>Spermatophyta</taxon>
        <taxon>Magnoliopsida</taxon>
        <taxon>Liliopsida</taxon>
        <taxon>Zingiberales</taxon>
        <taxon>Cannaceae</taxon>
        <taxon>Canna</taxon>
    </lineage>
</organism>
<evidence type="ECO:0000313" key="2">
    <source>
        <dbReference type="EMBL" id="WOL04876.1"/>
    </source>
</evidence>
<accession>A0AAQ3QCV4</accession>
<evidence type="ECO:0000313" key="3">
    <source>
        <dbReference type="Proteomes" id="UP001327560"/>
    </source>
</evidence>
<name>A0AAQ3QCV4_9LILI</name>
<dbReference type="AlphaFoldDB" id="A0AAQ3QCV4"/>
<dbReference type="Proteomes" id="UP001327560">
    <property type="component" value="Chromosome 4"/>
</dbReference>